<comment type="caution">
    <text evidence="2">The sequence shown here is derived from an EMBL/GenBank/DDBJ whole genome shotgun (WGS) entry which is preliminary data.</text>
</comment>
<name>A0AA35SU96_GEOBA</name>
<gene>
    <name evidence="2" type="ORF">GBAR_LOCUS19899</name>
</gene>
<sequence>MRELLIVGAGITGSLTAALLARARPSLSLTVWDKARGAGGRMSTHRDPANPALHVDMGAQYISRFAPRPTDTAAFTTLKEELYSELLKCRVLQPLSGKIEGERSNLAGAEEAKFVAPKGMNSVAKHFLEQSRATVAYQHQLQTTHVRDGRVFCDTSAGASANFDAVILTIPVPQILALNGNFVDHLDSGTRASLEAVKYSSRYALGLTLSSVSASSCSSFDWTMKYVDHPIIRFMSWDSSKRGSSEFETKSDCLLVHTGVPFATEHLETDKPRVQELVMAALTEVLPEVPWGAAKHSHLIRWRYSQVLTPYKDTRGFAELSASDQPLVLAAGDGFAGSNFENCLFSAQNTADHILKHLEPRFILLLNLR</sequence>
<dbReference type="PANTHER" id="PTHR23357:SF1">
    <property type="entry name" value="RENALASE"/>
    <property type="match status" value="1"/>
</dbReference>
<dbReference type="InterPro" id="IPR002937">
    <property type="entry name" value="Amino_oxidase"/>
</dbReference>
<dbReference type="GO" id="GO:0005576">
    <property type="term" value="C:extracellular region"/>
    <property type="evidence" value="ECO:0007669"/>
    <property type="project" value="TreeGrafter"/>
</dbReference>
<dbReference type="Proteomes" id="UP001174909">
    <property type="component" value="Unassembled WGS sequence"/>
</dbReference>
<dbReference type="Pfam" id="PF13450">
    <property type="entry name" value="NAD_binding_8"/>
    <property type="match status" value="1"/>
</dbReference>
<dbReference type="Pfam" id="PF01593">
    <property type="entry name" value="Amino_oxidase"/>
    <property type="match status" value="1"/>
</dbReference>
<dbReference type="Gene3D" id="3.90.660.10">
    <property type="match status" value="1"/>
</dbReference>
<dbReference type="EMBL" id="CASHTH010002803">
    <property type="protein sequence ID" value="CAI8035462.1"/>
    <property type="molecule type" value="Genomic_DNA"/>
</dbReference>
<keyword evidence="3" id="KW-1185">Reference proteome</keyword>
<evidence type="ECO:0000313" key="3">
    <source>
        <dbReference type="Proteomes" id="UP001174909"/>
    </source>
</evidence>
<evidence type="ECO:0000259" key="1">
    <source>
        <dbReference type="Pfam" id="PF01593"/>
    </source>
</evidence>
<dbReference type="Gene3D" id="3.50.50.60">
    <property type="entry name" value="FAD/NAD(P)-binding domain"/>
    <property type="match status" value="1"/>
</dbReference>
<dbReference type="GO" id="GO:0016651">
    <property type="term" value="F:oxidoreductase activity, acting on NAD(P)H"/>
    <property type="evidence" value="ECO:0007669"/>
    <property type="project" value="InterPro"/>
</dbReference>
<organism evidence="2 3">
    <name type="scientific">Geodia barretti</name>
    <name type="common">Barrett's horny sponge</name>
    <dbReference type="NCBI Taxonomy" id="519541"/>
    <lineage>
        <taxon>Eukaryota</taxon>
        <taxon>Metazoa</taxon>
        <taxon>Porifera</taxon>
        <taxon>Demospongiae</taxon>
        <taxon>Heteroscleromorpha</taxon>
        <taxon>Tetractinellida</taxon>
        <taxon>Astrophorina</taxon>
        <taxon>Geodiidae</taxon>
        <taxon>Geodia</taxon>
    </lineage>
</organism>
<dbReference type="SUPFAM" id="SSF51905">
    <property type="entry name" value="FAD/NAD(P)-binding domain"/>
    <property type="match status" value="1"/>
</dbReference>
<reference evidence="2" key="1">
    <citation type="submission" date="2023-03" db="EMBL/GenBank/DDBJ databases">
        <authorList>
            <person name="Steffen K."/>
            <person name="Cardenas P."/>
        </authorList>
    </citation>
    <scope>NUCLEOTIDE SEQUENCE</scope>
</reference>
<protein>
    <submittedName>
        <fullName evidence="2">Renalase</fullName>
    </submittedName>
</protein>
<dbReference type="AlphaFoldDB" id="A0AA35SU96"/>
<evidence type="ECO:0000313" key="2">
    <source>
        <dbReference type="EMBL" id="CAI8035462.1"/>
    </source>
</evidence>
<dbReference type="InterPro" id="IPR040174">
    <property type="entry name" value="RNLS"/>
</dbReference>
<feature type="domain" description="Amine oxidase" evidence="1">
    <location>
        <begin position="75"/>
        <end position="355"/>
    </location>
</feature>
<proteinExistence type="predicted"/>
<accession>A0AA35SU96</accession>
<dbReference type="PANTHER" id="PTHR23357">
    <property type="entry name" value="RENALASE"/>
    <property type="match status" value="1"/>
</dbReference>
<dbReference type="InterPro" id="IPR036188">
    <property type="entry name" value="FAD/NAD-bd_sf"/>
</dbReference>